<dbReference type="Proteomes" id="UP001202248">
    <property type="component" value="Unassembled WGS sequence"/>
</dbReference>
<sequence>MSINIVDLVKNYVSQDLISKASSFLGESEGGISKAIAGLVPSILGGVVAKGTESEADSQQLLDTARDANNTGLLGNLDSLFGNADLLSKGTGWFNKVFGGQSSTIIDSISNFAEIKNSSSGTLISIITPLIMALLGKQAEDNNLNASGFSKLLSDQKSSIVNAMPSDLGGLSAMLGLGAIGSSSREAMTDVSDTTSATYNYSTEQTEKTGSGLKSLLPLLLLAALAFLLWWLMGKGCNKGDGMTGSDTVATAPVDSMANTTSALVSGTLDTVSGNYIYDVGANKEIKLADGTTLTVGEKSTEVKLYNMLNDASFVVDTANKSANWIVLDRVYFETGVSDLTSESATQVKNIAAILKNFPTASIKLGGYTDNTGDAAINKEISRERAKIVAKKLVGAGVSEKRVVEAQGYGSDFPVCPANDTPECKAQNRRVDLKVATK</sequence>
<dbReference type="PROSITE" id="PS51123">
    <property type="entry name" value="OMPA_2"/>
    <property type="match status" value="1"/>
</dbReference>
<evidence type="ECO:0000259" key="6">
    <source>
        <dbReference type="PROSITE" id="PS51123"/>
    </source>
</evidence>
<organism evidence="7 8">
    <name type="scientific">Niabella ginsengisoli</name>
    <dbReference type="NCBI Taxonomy" id="522298"/>
    <lineage>
        <taxon>Bacteria</taxon>
        <taxon>Pseudomonadati</taxon>
        <taxon>Bacteroidota</taxon>
        <taxon>Chitinophagia</taxon>
        <taxon>Chitinophagales</taxon>
        <taxon>Chitinophagaceae</taxon>
        <taxon>Niabella</taxon>
    </lineage>
</organism>
<protein>
    <submittedName>
        <fullName evidence="7">OmpA family protein</fullName>
    </submittedName>
</protein>
<evidence type="ECO:0000313" key="8">
    <source>
        <dbReference type="Proteomes" id="UP001202248"/>
    </source>
</evidence>
<keyword evidence="8" id="KW-1185">Reference proteome</keyword>
<dbReference type="SUPFAM" id="SSF103088">
    <property type="entry name" value="OmpA-like"/>
    <property type="match status" value="1"/>
</dbReference>
<name>A0ABS9SPH4_9BACT</name>
<evidence type="ECO:0000256" key="2">
    <source>
        <dbReference type="ARBA" id="ARBA00023136"/>
    </source>
</evidence>
<evidence type="ECO:0000256" key="3">
    <source>
        <dbReference type="ARBA" id="ARBA00023237"/>
    </source>
</evidence>
<feature type="transmembrane region" description="Helical" evidence="5">
    <location>
        <begin position="216"/>
        <end position="233"/>
    </location>
</feature>
<evidence type="ECO:0000256" key="4">
    <source>
        <dbReference type="PROSITE-ProRule" id="PRU00473"/>
    </source>
</evidence>
<dbReference type="Pfam" id="PF06078">
    <property type="entry name" value="DUF937"/>
    <property type="match status" value="1"/>
</dbReference>
<gene>
    <name evidence="7" type="ORF">MKP09_21325</name>
</gene>
<evidence type="ECO:0000313" key="7">
    <source>
        <dbReference type="EMBL" id="MCH5600277.1"/>
    </source>
</evidence>
<dbReference type="Pfam" id="PF00691">
    <property type="entry name" value="OmpA"/>
    <property type="match status" value="1"/>
</dbReference>
<dbReference type="EMBL" id="JAKWBL010000004">
    <property type="protein sequence ID" value="MCH5600277.1"/>
    <property type="molecule type" value="Genomic_DNA"/>
</dbReference>
<dbReference type="RefSeq" id="WP_240832280.1">
    <property type="nucleotide sequence ID" value="NZ_JAKWBL010000004.1"/>
</dbReference>
<keyword evidence="2 4" id="KW-0472">Membrane</keyword>
<dbReference type="PRINTS" id="PR01021">
    <property type="entry name" value="OMPADOMAIN"/>
</dbReference>
<keyword evidence="3" id="KW-0998">Cell outer membrane</keyword>
<dbReference type="Gene3D" id="3.30.1330.60">
    <property type="entry name" value="OmpA-like domain"/>
    <property type="match status" value="1"/>
</dbReference>
<feature type="domain" description="OmpA-like" evidence="6">
    <location>
        <begin position="321"/>
        <end position="438"/>
    </location>
</feature>
<proteinExistence type="predicted"/>
<keyword evidence="5" id="KW-1133">Transmembrane helix</keyword>
<dbReference type="InterPro" id="IPR006664">
    <property type="entry name" value="OMP_bac"/>
</dbReference>
<dbReference type="InterPro" id="IPR009282">
    <property type="entry name" value="DUF937"/>
</dbReference>
<keyword evidence="5" id="KW-0812">Transmembrane</keyword>
<evidence type="ECO:0000256" key="5">
    <source>
        <dbReference type="SAM" id="Phobius"/>
    </source>
</evidence>
<dbReference type="PANTHER" id="PTHR30329:SF21">
    <property type="entry name" value="LIPOPROTEIN YIAD-RELATED"/>
    <property type="match status" value="1"/>
</dbReference>
<accession>A0ABS9SPH4</accession>
<comment type="subcellular location">
    <subcellularLocation>
        <location evidence="1">Cell outer membrane</location>
    </subcellularLocation>
</comment>
<dbReference type="InterPro" id="IPR006665">
    <property type="entry name" value="OmpA-like"/>
</dbReference>
<evidence type="ECO:0000256" key="1">
    <source>
        <dbReference type="ARBA" id="ARBA00004442"/>
    </source>
</evidence>
<dbReference type="CDD" id="cd07185">
    <property type="entry name" value="OmpA_C-like"/>
    <property type="match status" value="1"/>
</dbReference>
<comment type="caution">
    <text evidence="7">The sequence shown here is derived from an EMBL/GenBank/DDBJ whole genome shotgun (WGS) entry which is preliminary data.</text>
</comment>
<reference evidence="7 8" key="1">
    <citation type="submission" date="2022-02" db="EMBL/GenBank/DDBJ databases">
        <authorList>
            <person name="Min J."/>
        </authorList>
    </citation>
    <scope>NUCLEOTIDE SEQUENCE [LARGE SCALE GENOMIC DNA]</scope>
    <source>
        <strain evidence="7 8">GR10-1</strain>
    </source>
</reference>
<dbReference type="PANTHER" id="PTHR30329">
    <property type="entry name" value="STATOR ELEMENT OF FLAGELLAR MOTOR COMPLEX"/>
    <property type="match status" value="1"/>
</dbReference>
<dbReference type="InterPro" id="IPR050330">
    <property type="entry name" value="Bact_OuterMem_StrucFunc"/>
</dbReference>
<dbReference type="InterPro" id="IPR036737">
    <property type="entry name" value="OmpA-like_sf"/>
</dbReference>